<organism evidence="2 3">
    <name type="scientific">Hymenobacter jejuensis</name>
    <dbReference type="NCBI Taxonomy" id="2502781"/>
    <lineage>
        <taxon>Bacteria</taxon>
        <taxon>Pseudomonadati</taxon>
        <taxon>Bacteroidota</taxon>
        <taxon>Cytophagia</taxon>
        <taxon>Cytophagales</taxon>
        <taxon>Hymenobacteraceae</taxon>
        <taxon>Hymenobacter</taxon>
    </lineage>
</organism>
<feature type="domain" description="Reverse transcriptase" evidence="1">
    <location>
        <begin position="1"/>
        <end position="277"/>
    </location>
</feature>
<dbReference type="InterPro" id="IPR000477">
    <property type="entry name" value="RT_dom"/>
</dbReference>
<evidence type="ECO:0000313" key="2">
    <source>
        <dbReference type="EMBL" id="QDA60463.1"/>
    </source>
</evidence>
<gene>
    <name evidence="2" type="ORF">FHG12_10230</name>
</gene>
<dbReference type="Pfam" id="PF00078">
    <property type="entry name" value="RVT_1"/>
    <property type="match status" value="1"/>
</dbReference>
<dbReference type="KEGG" id="hyj:FHG12_10230"/>
<reference evidence="2 3" key="1">
    <citation type="submission" date="2019-06" db="EMBL/GenBank/DDBJ databases">
        <authorList>
            <person name="Srinivasan S."/>
        </authorList>
    </citation>
    <scope>NUCLEOTIDE SEQUENCE [LARGE SCALE GENOMIC DNA]</scope>
    <source>
        <strain evidence="2 3">17J68-5</strain>
    </source>
</reference>
<name>A0A5B8A181_9BACT</name>
<keyword evidence="2" id="KW-0548">Nucleotidyltransferase</keyword>
<accession>A0A5B8A181</accession>
<protein>
    <submittedName>
        <fullName evidence="2">RNA-directed DNA polymerase</fullName>
    </submittedName>
</protein>
<dbReference type="OrthoDB" id="9780724at2"/>
<keyword evidence="3" id="KW-1185">Reference proteome</keyword>
<proteinExistence type="predicted"/>
<dbReference type="AlphaFoldDB" id="A0A5B8A181"/>
<evidence type="ECO:0000259" key="1">
    <source>
        <dbReference type="PROSITE" id="PS50878"/>
    </source>
</evidence>
<dbReference type="EMBL" id="CP040896">
    <property type="protein sequence ID" value="QDA60463.1"/>
    <property type="molecule type" value="Genomic_DNA"/>
</dbReference>
<keyword evidence="2" id="KW-0808">Transferase</keyword>
<evidence type="ECO:0000313" key="3">
    <source>
        <dbReference type="Proteomes" id="UP000305398"/>
    </source>
</evidence>
<sequence length="536" mass="62470">MELKKFLSSGYFARELPPVFTTSTFANKLPFVEEKWNLINKKTQDKHSETKCVFYNIPKVGLSRRRISIPNPLSQWLLTKCIVDNYTEIKKSFSSKTSASLPIFTPKGNRSIKTRLTYGDFRRSGTLDSYSKIYEIKTDISKYYNTIYTHIIPWVLHTKPVAKARRNDSTLLGNNIDKLLRKCQSGQTIGIPVGPDTSLIVSELIGCWIDTEFSKKTSDFVGYRYVDDFNFFFSSIEKAEKSIRTLQEIFTSLNLDMNDDKTSITRSPHFFDNGWSYVLANYKFSKDQKKQLYDIIRFFDISFKYSIEFPSDSVLKYSMKILDSLEIEAGNWSFFESLLMKTVITEPATLQEFSFLMYHNRTIVDKSKIKDIVYTLLDEHIYKGHSFEITWALWLAKVFNIKIPAKTASNLFELVDPCCLIMALDLRKQGLIASNTKIGNLQDLFEEDSLDNEYWLLVYEAIFHKWITPKDPKIIEKHPFFSLLKQNNISFYHSRRVLSKSKSKQHMLPSSQIVEDNNSNIEDLFDLFKFQSSSYF</sequence>
<dbReference type="PROSITE" id="PS50878">
    <property type="entry name" value="RT_POL"/>
    <property type="match status" value="1"/>
</dbReference>
<dbReference type="RefSeq" id="WP_139515639.1">
    <property type="nucleotide sequence ID" value="NZ_CP040896.1"/>
</dbReference>
<dbReference type="CDD" id="cd01646">
    <property type="entry name" value="RT_Bac_retron_I"/>
    <property type="match status" value="1"/>
</dbReference>
<dbReference type="Proteomes" id="UP000305398">
    <property type="component" value="Chromosome"/>
</dbReference>
<dbReference type="GO" id="GO:0003964">
    <property type="term" value="F:RNA-directed DNA polymerase activity"/>
    <property type="evidence" value="ECO:0007669"/>
    <property type="project" value="UniProtKB-KW"/>
</dbReference>
<keyword evidence="2" id="KW-0695">RNA-directed DNA polymerase</keyword>